<accession>A0A7Y8KXK8</accession>
<proteinExistence type="predicted"/>
<dbReference type="AlphaFoldDB" id="A0A7Y8KXK8"/>
<keyword evidence="3" id="KW-1185">Reference proteome</keyword>
<sequence length="188" mass="21372">MQIEVKPESFFKILSEADKNGVAYRWVSQSSEACRADRFLSLRACSEQWTGPIPVIHQMLLSSGEVKVTYHLDRVDVVHQKPIPVVRESSHGRKMLEVSIAHIPQHTAEALAAAVNSQEQPCGIAIWVNFTKWFEYGWIFHTIVDEGAELPEHKALLDLLSYARKEGYMFIKLDSAADELANFPVYSW</sequence>
<dbReference type="Proteomes" id="UP000545507">
    <property type="component" value="Unassembled WGS sequence"/>
</dbReference>
<evidence type="ECO:0000313" key="3">
    <source>
        <dbReference type="Proteomes" id="UP000545507"/>
    </source>
</evidence>
<comment type="caution">
    <text evidence="2">The sequence shown here is derived from an EMBL/GenBank/DDBJ whole genome shotgun (WGS) entry which is preliminary data.</text>
</comment>
<protein>
    <recommendedName>
        <fullName evidence="1">DUF5983 domain-containing protein</fullName>
    </recommendedName>
</protein>
<name>A0A7Y8KXK8_9BURK</name>
<dbReference type="Pfam" id="PF19419">
    <property type="entry name" value="DUF5983"/>
    <property type="match status" value="1"/>
</dbReference>
<evidence type="ECO:0000259" key="1">
    <source>
        <dbReference type="Pfam" id="PF19419"/>
    </source>
</evidence>
<evidence type="ECO:0000313" key="2">
    <source>
        <dbReference type="EMBL" id="NWF46154.1"/>
    </source>
</evidence>
<feature type="domain" description="DUF5983" evidence="1">
    <location>
        <begin position="95"/>
        <end position="188"/>
    </location>
</feature>
<dbReference type="EMBL" id="VYGV01000011">
    <property type="protein sequence ID" value="NWF46154.1"/>
    <property type="molecule type" value="Genomic_DNA"/>
</dbReference>
<organism evidence="2 3">
    <name type="scientific">Hydrogenophaga aromaticivorans</name>
    <dbReference type="NCBI Taxonomy" id="2610898"/>
    <lineage>
        <taxon>Bacteria</taxon>
        <taxon>Pseudomonadati</taxon>
        <taxon>Pseudomonadota</taxon>
        <taxon>Betaproteobacteria</taxon>
        <taxon>Burkholderiales</taxon>
        <taxon>Comamonadaceae</taxon>
        <taxon>Hydrogenophaga</taxon>
    </lineage>
</organism>
<dbReference type="InterPro" id="IPR046025">
    <property type="entry name" value="DUF5983"/>
</dbReference>
<reference evidence="2 3" key="1">
    <citation type="submission" date="2019-09" db="EMBL/GenBank/DDBJ databases">
        <title>Hydrogenophaga aromatica sp. nov., isolated from a para-xylene-degrading enrichment culture.</title>
        <authorList>
            <person name="Tancsics A."/>
            <person name="Banerjee S."/>
        </authorList>
    </citation>
    <scope>NUCLEOTIDE SEQUENCE [LARGE SCALE GENOMIC DNA]</scope>
    <source>
        <strain evidence="2 3">D2P1</strain>
    </source>
</reference>
<dbReference type="RefSeq" id="WP_177136059.1">
    <property type="nucleotide sequence ID" value="NZ_VYGV01000011.1"/>
</dbReference>
<gene>
    <name evidence="2" type="ORF">F3K02_12955</name>
</gene>